<dbReference type="EMBL" id="UGCO01000001">
    <property type="protein sequence ID" value="STI76758.1"/>
    <property type="molecule type" value="Genomic_DNA"/>
</dbReference>
<feature type="transmembrane region" description="Helical" evidence="1">
    <location>
        <begin position="36"/>
        <end position="56"/>
    </location>
</feature>
<name>A0A376TIU0_ECOLX</name>
<keyword evidence="1" id="KW-0812">Transmembrane</keyword>
<keyword evidence="1" id="KW-0472">Membrane</keyword>
<dbReference type="AlphaFoldDB" id="A0A376TIU0"/>
<sequence>MTYWVVHIPYLAQKPQAILMRSVGPMKGDGSLIKRIFSRIVTGLTLVLFIFFMWVAHAV</sequence>
<keyword evidence="1" id="KW-1133">Transmembrane helix</keyword>
<organism evidence="2 3">
    <name type="scientific">Escherichia coli</name>
    <dbReference type="NCBI Taxonomy" id="562"/>
    <lineage>
        <taxon>Bacteria</taxon>
        <taxon>Pseudomonadati</taxon>
        <taxon>Pseudomonadota</taxon>
        <taxon>Gammaproteobacteria</taxon>
        <taxon>Enterobacterales</taxon>
        <taxon>Enterobacteriaceae</taxon>
        <taxon>Escherichia</taxon>
    </lineage>
</organism>
<evidence type="ECO:0000256" key="1">
    <source>
        <dbReference type="SAM" id="Phobius"/>
    </source>
</evidence>
<evidence type="ECO:0000313" key="2">
    <source>
        <dbReference type="EMBL" id="STI76758.1"/>
    </source>
</evidence>
<proteinExistence type="predicted"/>
<evidence type="ECO:0000313" key="3">
    <source>
        <dbReference type="Proteomes" id="UP000254405"/>
    </source>
</evidence>
<dbReference type="Proteomes" id="UP000254405">
    <property type="component" value="Unassembled WGS sequence"/>
</dbReference>
<accession>A0A376TIU0</accession>
<gene>
    <name evidence="2" type="primary">ycaM_4</name>
    <name evidence="2" type="ORF">NCTC8985_02023</name>
</gene>
<reference evidence="2 3" key="1">
    <citation type="submission" date="2018-06" db="EMBL/GenBank/DDBJ databases">
        <authorList>
            <consortium name="Pathogen Informatics"/>
            <person name="Doyle S."/>
        </authorList>
    </citation>
    <scope>NUCLEOTIDE SEQUENCE [LARGE SCALE GENOMIC DNA]</scope>
    <source>
        <strain evidence="2 3">NCTC8985</strain>
    </source>
</reference>
<protein>
    <submittedName>
        <fullName evidence="2">Putative amino acid permease</fullName>
    </submittedName>
</protein>